<dbReference type="EMBL" id="JTDE01000034">
    <property type="protein sequence ID" value="KAF7262563.1"/>
    <property type="molecule type" value="Genomic_DNA"/>
</dbReference>
<dbReference type="PANTHER" id="PTHR11347">
    <property type="entry name" value="CYCLIC NUCLEOTIDE PHOSPHODIESTERASE"/>
    <property type="match status" value="1"/>
</dbReference>
<feature type="binding site" evidence="6">
    <location>
        <position position="884"/>
    </location>
    <ligand>
        <name>AMP</name>
        <dbReference type="ChEBI" id="CHEBI:456215"/>
    </ligand>
</feature>
<name>A0A8S9ZAA0_9TREM</name>
<feature type="binding site" evidence="7">
    <location>
        <position position="884"/>
    </location>
    <ligand>
        <name>Zn(2+)</name>
        <dbReference type="ChEBI" id="CHEBI:29105"/>
        <label>1</label>
    </ligand>
</feature>
<dbReference type="EC" id="3.1.4.-" evidence="8"/>
<proteinExistence type="inferred from homology"/>
<evidence type="ECO:0000256" key="8">
    <source>
        <dbReference type="RuleBase" id="RU363067"/>
    </source>
</evidence>
<keyword evidence="2" id="KW-0140">cGMP</keyword>
<dbReference type="FunFam" id="1.10.1300.10:FF:000003">
    <property type="entry name" value="Phosphodiesterase"/>
    <property type="match status" value="1"/>
</dbReference>
<dbReference type="SUPFAM" id="SSF55781">
    <property type="entry name" value="GAF domain-like"/>
    <property type="match status" value="1"/>
</dbReference>
<dbReference type="InterPro" id="IPR036971">
    <property type="entry name" value="PDEase_catalytic_dom_sf"/>
</dbReference>
<dbReference type="AlphaFoldDB" id="A0A8S9ZAA0"/>
<dbReference type="SMART" id="SM00471">
    <property type="entry name" value="HDc"/>
    <property type="match status" value="1"/>
</dbReference>
<feature type="active site" description="Proton donor" evidence="5">
    <location>
        <position position="729"/>
    </location>
</feature>
<dbReference type="SUPFAM" id="SSF109604">
    <property type="entry name" value="HD-domain/PDEase-like"/>
    <property type="match status" value="1"/>
</dbReference>
<dbReference type="InterPro" id="IPR023088">
    <property type="entry name" value="PDEase"/>
</dbReference>
<dbReference type="PROSITE" id="PS00126">
    <property type="entry name" value="PDEASE_I_1"/>
    <property type="match status" value="1"/>
</dbReference>
<gene>
    <name evidence="10" type="ORF">EG68_00152</name>
</gene>
<dbReference type="GO" id="GO:0004114">
    <property type="term" value="F:3',5'-cyclic-nucleotide phosphodiesterase activity"/>
    <property type="evidence" value="ECO:0007669"/>
    <property type="project" value="InterPro"/>
</dbReference>
<keyword evidence="4 8" id="KW-0378">Hydrolase</keyword>
<evidence type="ECO:0000313" key="11">
    <source>
        <dbReference type="Proteomes" id="UP000822476"/>
    </source>
</evidence>
<comment type="similarity">
    <text evidence="1 8">Belongs to the cyclic nucleotide phosphodiesterase family.</text>
</comment>
<dbReference type="InterPro" id="IPR002073">
    <property type="entry name" value="PDEase_catalytic_dom"/>
</dbReference>
<dbReference type="Proteomes" id="UP000822476">
    <property type="component" value="Unassembled WGS sequence"/>
</dbReference>
<dbReference type="PRINTS" id="PR00387">
    <property type="entry name" value="PDIESTERASE1"/>
</dbReference>
<dbReference type="CDD" id="cd00077">
    <property type="entry name" value="HDc"/>
    <property type="match status" value="1"/>
</dbReference>
<dbReference type="OrthoDB" id="295473at2759"/>
<feature type="binding site" evidence="6">
    <location>
        <begin position="729"/>
        <end position="733"/>
    </location>
    <ligand>
        <name>AMP</name>
        <dbReference type="ChEBI" id="CHEBI:456215"/>
    </ligand>
</feature>
<feature type="binding site" evidence="7">
    <location>
        <position position="733"/>
    </location>
    <ligand>
        <name>Zn(2+)</name>
        <dbReference type="ChEBI" id="CHEBI:29105"/>
        <label>1</label>
    </ligand>
</feature>
<dbReference type="GO" id="GO:0046872">
    <property type="term" value="F:metal ion binding"/>
    <property type="evidence" value="ECO:0007669"/>
    <property type="project" value="UniProtKB-KW"/>
</dbReference>
<comment type="caution">
    <text evidence="10">The sequence shown here is derived from an EMBL/GenBank/DDBJ whole genome shotgun (WGS) entry which is preliminary data.</text>
</comment>
<feature type="binding site" evidence="6">
    <location>
        <position position="772"/>
    </location>
    <ligand>
        <name>AMP</name>
        <dbReference type="ChEBI" id="CHEBI:456215"/>
    </ligand>
</feature>
<keyword evidence="11" id="KW-1185">Reference proteome</keyword>
<dbReference type="Pfam" id="PF00233">
    <property type="entry name" value="PDEase_I"/>
    <property type="match status" value="1"/>
</dbReference>
<evidence type="ECO:0000313" key="10">
    <source>
        <dbReference type="EMBL" id="KAF7262563.1"/>
    </source>
</evidence>
<dbReference type="InterPro" id="IPR023174">
    <property type="entry name" value="PDEase_CS"/>
</dbReference>
<feature type="binding site" evidence="7">
    <location>
        <position position="772"/>
    </location>
    <ligand>
        <name>Zn(2+)</name>
        <dbReference type="ChEBI" id="CHEBI:29105"/>
        <label>2</label>
    </ligand>
</feature>
<comment type="cofactor">
    <cofactor evidence="8">
        <name>a divalent metal cation</name>
        <dbReference type="ChEBI" id="CHEBI:60240"/>
    </cofactor>
    <text evidence="8">Binds 2 divalent metal cations per subunit. Site 1 may preferentially bind zinc ions, while site 2 has a preference for magnesium and/or manganese ions.</text>
</comment>
<evidence type="ECO:0000256" key="3">
    <source>
        <dbReference type="ARBA" id="ARBA00022723"/>
    </source>
</evidence>
<dbReference type="InterPro" id="IPR029016">
    <property type="entry name" value="GAF-like_dom_sf"/>
</dbReference>
<evidence type="ECO:0000259" key="9">
    <source>
        <dbReference type="PROSITE" id="PS51845"/>
    </source>
</evidence>
<feature type="binding site" evidence="7">
    <location>
        <position position="771"/>
    </location>
    <ligand>
        <name>Zn(2+)</name>
        <dbReference type="ChEBI" id="CHEBI:29105"/>
        <label>1</label>
    </ligand>
</feature>
<sequence length="1008" mass="116050">MQSISSKINSSSSRRMGKLTGVLPCFNGTREVKEIKENHTNKTHEKNASLRRFRTPVDLRILDSATRWDHLKPLTNELIRRLFPNSQFIVVNQAHKYGQLQAMKLLNLFRTNRLDELTITPCEPKQCNVKHLSCASSRRCRKTFRIQPNELNQNTSTDEATILPRSCCLVLKAEEIHDKDLRDMFFLELQPADQSKFVIGCFASPTSPYRGAFVFVSFHSYEFSDHDCFLLKSFENQLLETVTRIHSISAAPGSKYDEPDQESSNLLIGTNNKLKLSETSHFVCKTLARIFGCNLMFLLFQLDNSVGFICPATSDTAFSQEKIVNVGNTIFDLALTTNQVYVLSDRDQLDRLRDTILESQTFEATPWNLLSCFSVDLSTELSKTEENGHFAEVNSLYQEQSHVPEKGFMLLLCIPNHRLSEIRSIESSGSLISPNQAEEETKEQLTTELKRLSSVLYEAYLLRLESRIPSVGQQLNSNFPASSVINQSSDAIIRKMMERIQYMLSCDNCSLYIFDKKEKTWIAEILNYPTDDQTEKKHRWRNYPGILNDCPLSPELMGHASLDERIQYCNRTYSNVFWIPLRLEDSHINALVQFNKRSEFTQAQKKLLCEDIAQYCLTGVSRFLLLREKEVSQYRLDVLEELLSYHMKAFEGDVEALCLQESRPFVEQCPPDFQRFTFVPRSLNHVDSVQATIFMFFQLHFVQRWQIPIPVLTRFILTVQRNYRNPPYHNWTHAFCVGHFAFLCLTNASQRLQSYLDPLELFALFVGALCHDIDHRGYNNAYQRLSGSALASLYGANGSILENHHVDHTVRILRIKECDIFVNLTTTDDQRVMRLLRQIILATDLENHIQLVPKIRAMASRGGYDPTNVDHHFQLLSILVTASDLSDQCKPWVNTRVAASLIYKEFFHQGDCEKSFDMQPPHSMDRSKAFIPDLQISFLDSIVMPCFQILSDLIPECALTMETIKNNRQVWMTLSNAVKSDRISNYTTDRLFAGQFDHFVDYTSAPRS</sequence>
<evidence type="ECO:0000256" key="7">
    <source>
        <dbReference type="PIRSR" id="PIRSR623088-3"/>
    </source>
</evidence>
<evidence type="ECO:0000256" key="6">
    <source>
        <dbReference type="PIRSR" id="PIRSR623088-2"/>
    </source>
</evidence>
<reference evidence="10" key="1">
    <citation type="submission" date="2019-07" db="EMBL/GenBank/DDBJ databases">
        <title>Annotation for the trematode Paragonimus miyazaki's.</title>
        <authorList>
            <person name="Choi Y.-J."/>
        </authorList>
    </citation>
    <scope>NUCLEOTIDE SEQUENCE</scope>
    <source>
        <strain evidence="10">Japan</strain>
    </source>
</reference>
<dbReference type="InterPro" id="IPR003607">
    <property type="entry name" value="HD/PDEase_dom"/>
</dbReference>
<evidence type="ECO:0000256" key="4">
    <source>
        <dbReference type="ARBA" id="ARBA00022801"/>
    </source>
</evidence>
<evidence type="ECO:0000256" key="5">
    <source>
        <dbReference type="PIRSR" id="PIRSR623088-1"/>
    </source>
</evidence>
<evidence type="ECO:0000256" key="2">
    <source>
        <dbReference type="ARBA" id="ARBA00022535"/>
    </source>
</evidence>
<organism evidence="10 11">
    <name type="scientific">Paragonimus skrjabini miyazakii</name>
    <dbReference type="NCBI Taxonomy" id="59628"/>
    <lineage>
        <taxon>Eukaryota</taxon>
        <taxon>Metazoa</taxon>
        <taxon>Spiralia</taxon>
        <taxon>Lophotrochozoa</taxon>
        <taxon>Platyhelminthes</taxon>
        <taxon>Trematoda</taxon>
        <taxon>Digenea</taxon>
        <taxon>Plagiorchiida</taxon>
        <taxon>Troglotremata</taxon>
        <taxon>Troglotrematidae</taxon>
        <taxon>Paragonimus</taxon>
    </lineage>
</organism>
<dbReference type="Gene3D" id="1.10.1300.10">
    <property type="entry name" value="3'5'-cyclic nucleotide phosphodiesterase, catalytic domain"/>
    <property type="match status" value="1"/>
</dbReference>
<dbReference type="PROSITE" id="PS51845">
    <property type="entry name" value="PDEASE_I_2"/>
    <property type="match status" value="1"/>
</dbReference>
<keyword evidence="3 7" id="KW-0479">Metal-binding</keyword>
<evidence type="ECO:0000256" key="1">
    <source>
        <dbReference type="ARBA" id="ARBA00007648"/>
    </source>
</evidence>
<feature type="binding site" evidence="6">
    <location>
        <position position="935"/>
    </location>
    <ligand>
        <name>AMP</name>
        <dbReference type="ChEBI" id="CHEBI:456215"/>
    </ligand>
</feature>
<dbReference type="Gene3D" id="3.30.450.40">
    <property type="match status" value="1"/>
</dbReference>
<feature type="binding site" evidence="7">
    <location>
        <position position="772"/>
    </location>
    <ligand>
        <name>Zn(2+)</name>
        <dbReference type="ChEBI" id="CHEBI:29105"/>
        <label>1</label>
    </ligand>
</feature>
<dbReference type="GO" id="GO:0007165">
    <property type="term" value="P:signal transduction"/>
    <property type="evidence" value="ECO:0007669"/>
    <property type="project" value="InterPro"/>
</dbReference>
<accession>A0A8S9ZAA0</accession>
<protein>
    <recommendedName>
        <fullName evidence="8">Phosphodiesterase</fullName>
        <ecNumber evidence="8">3.1.4.-</ecNumber>
    </recommendedName>
</protein>
<feature type="domain" description="PDEase" evidence="9">
    <location>
        <begin position="650"/>
        <end position="978"/>
    </location>
</feature>